<keyword evidence="10" id="KW-1185">Reference proteome</keyword>
<dbReference type="InterPro" id="IPR009075">
    <property type="entry name" value="AcylCo_DH/oxidase_C"/>
</dbReference>
<gene>
    <name evidence="9" type="ORF">ACFL27_03315</name>
</gene>
<dbReference type="PANTHER" id="PTHR43884">
    <property type="entry name" value="ACYL-COA DEHYDROGENASE"/>
    <property type="match status" value="1"/>
</dbReference>
<comment type="cofactor">
    <cofactor evidence="1 5">
        <name>FAD</name>
        <dbReference type="ChEBI" id="CHEBI:57692"/>
    </cofactor>
</comment>
<organism evidence="9 10">
    <name type="scientific">candidate division CSSED10-310 bacterium</name>
    <dbReference type="NCBI Taxonomy" id="2855610"/>
    <lineage>
        <taxon>Bacteria</taxon>
        <taxon>Bacteria division CSSED10-310</taxon>
    </lineage>
</organism>
<dbReference type="Proteomes" id="UP001594351">
    <property type="component" value="Unassembled WGS sequence"/>
</dbReference>
<keyword evidence="4 5" id="KW-0274">FAD</keyword>
<evidence type="ECO:0000256" key="5">
    <source>
        <dbReference type="RuleBase" id="RU362125"/>
    </source>
</evidence>
<evidence type="ECO:0000259" key="8">
    <source>
        <dbReference type="Pfam" id="PF02771"/>
    </source>
</evidence>
<evidence type="ECO:0000313" key="10">
    <source>
        <dbReference type="Proteomes" id="UP001594351"/>
    </source>
</evidence>
<name>A0ABV6YSP4_UNCC1</name>
<dbReference type="InterPro" id="IPR006089">
    <property type="entry name" value="Acyl-CoA_DH_CS"/>
</dbReference>
<keyword evidence="3 5" id="KW-0285">Flavoprotein</keyword>
<feature type="domain" description="Acyl-CoA oxidase/dehydrogenase middle" evidence="7">
    <location>
        <begin position="122"/>
        <end position="217"/>
    </location>
</feature>
<evidence type="ECO:0000256" key="4">
    <source>
        <dbReference type="ARBA" id="ARBA00022827"/>
    </source>
</evidence>
<keyword evidence="5" id="KW-0560">Oxidoreductase</keyword>
<accession>A0ABV6YSP4</accession>
<feature type="domain" description="Acyl-CoA dehydrogenase/oxidase N-terminal" evidence="8">
    <location>
        <begin position="6"/>
        <end position="117"/>
    </location>
</feature>
<dbReference type="CDD" id="cd01158">
    <property type="entry name" value="SCAD_SBCAD"/>
    <property type="match status" value="1"/>
</dbReference>
<dbReference type="Gene3D" id="2.40.110.10">
    <property type="entry name" value="Butyryl-CoA Dehydrogenase, subunit A, domain 2"/>
    <property type="match status" value="1"/>
</dbReference>
<dbReference type="InterPro" id="IPR013786">
    <property type="entry name" value="AcylCoA_DH/ox_N"/>
</dbReference>
<dbReference type="PANTHER" id="PTHR43884:SF12">
    <property type="entry name" value="ISOVALERYL-COA DEHYDROGENASE, MITOCHONDRIAL-RELATED"/>
    <property type="match status" value="1"/>
</dbReference>
<comment type="similarity">
    <text evidence="2 5">Belongs to the acyl-CoA dehydrogenase family.</text>
</comment>
<dbReference type="Gene3D" id="1.10.540.10">
    <property type="entry name" value="Acyl-CoA dehydrogenase/oxidase, N-terminal domain"/>
    <property type="match status" value="1"/>
</dbReference>
<dbReference type="Pfam" id="PF02771">
    <property type="entry name" value="Acyl-CoA_dh_N"/>
    <property type="match status" value="1"/>
</dbReference>
<dbReference type="PIRSF" id="PIRSF016578">
    <property type="entry name" value="HsaA"/>
    <property type="match status" value="1"/>
</dbReference>
<dbReference type="PROSITE" id="PS00072">
    <property type="entry name" value="ACYL_COA_DH_1"/>
    <property type="match status" value="1"/>
</dbReference>
<comment type="caution">
    <text evidence="9">The sequence shown here is derived from an EMBL/GenBank/DDBJ whole genome shotgun (WGS) entry which is preliminary data.</text>
</comment>
<dbReference type="InterPro" id="IPR046373">
    <property type="entry name" value="Acyl-CoA_Oxase/DH_mid-dom_sf"/>
</dbReference>
<evidence type="ECO:0000259" key="7">
    <source>
        <dbReference type="Pfam" id="PF02770"/>
    </source>
</evidence>
<evidence type="ECO:0000256" key="3">
    <source>
        <dbReference type="ARBA" id="ARBA00022630"/>
    </source>
</evidence>
<dbReference type="InterPro" id="IPR037069">
    <property type="entry name" value="AcylCoA_DH/ox_N_sf"/>
</dbReference>
<dbReference type="SUPFAM" id="SSF47203">
    <property type="entry name" value="Acyl-CoA dehydrogenase C-terminal domain-like"/>
    <property type="match status" value="1"/>
</dbReference>
<sequence>MDFQFTEEQIMFRDMVRDFARKEITPIAAEIDQQARFPHEIIEKMKELGLLGMTAPEEFGGAAVDELSHILAIEELGRVCSSTAITVAVHHSVVQEPIAHFGTHEQKSKYLRALATGASLGAFALTEPDAGSDAAGIRTVAVRDGDDYIINGTKNFITNGGVAGIILVAAYTDKSKGHKGISFFIVERDTPGFKVGKKEDKMGVRGSDTSQLIFEDCRITPDNRLGQEGEGFKIMMQTLDGSRIGVAAQAVGLARGALDAAVHYSQERMQFNKPLAQFQAIQFMLADMATEIDAAALLAYRAAVLKDQGRKISKESAMAKLYASEMVQRVTYKAIQIHGAYGYIKEYDVERFYRDARATTIYEGTSEIQRLVVARNILRD</sequence>
<dbReference type="Pfam" id="PF02770">
    <property type="entry name" value="Acyl-CoA_dh_M"/>
    <property type="match status" value="1"/>
</dbReference>
<evidence type="ECO:0000256" key="2">
    <source>
        <dbReference type="ARBA" id="ARBA00009347"/>
    </source>
</evidence>
<evidence type="ECO:0000256" key="1">
    <source>
        <dbReference type="ARBA" id="ARBA00001974"/>
    </source>
</evidence>
<dbReference type="EMBL" id="JBHPBY010000026">
    <property type="protein sequence ID" value="MFC1849218.1"/>
    <property type="molecule type" value="Genomic_DNA"/>
</dbReference>
<proteinExistence type="inferred from homology"/>
<evidence type="ECO:0000259" key="6">
    <source>
        <dbReference type="Pfam" id="PF00441"/>
    </source>
</evidence>
<evidence type="ECO:0000313" key="9">
    <source>
        <dbReference type="EMBL" id="MFC1849218.1"/>
    </source>
</evidence>
<dbReference type="Pfam" id="PF00441">
    <property type="entry name" value="Acyl-CoA_dh_1"/>
    <property type="match status" value="1"/>
</dbReference>
<dbReference type="Gene3D" id="1.20.140.10">
    <property type="entry name" value="Butyryl-CoA Dehydrogenase, subunit A, domain 3"/>
    <property type="match status" value="1"/>
</dbReference>
<feature type="domain" description="Acyl-CoA dehydrogenase/oxidase C-terminal" evidence="6">
    <location>
        <begin position="229"/>
        <end position="378"/>
    </location>
</feature>
<dbReference type="SUPFAM" id="SSF56645">
    <property type="entry name" value="Acyl-CoA dehydrogenase NM domain-like"/>
    <property type="match status" value="1"/>
</dbReference>
<dbReference type="InterPro" id="IPR009100">
    <property type="entry name" value="AcylCoA_DH/oxidase_NM_dom_sf"/>
</dbReference>
<dbReference type="InterPro" id="IPR036250">
    <property type="entry name" value="AcylCo_DH-like_C"/>
</dbReference>
<dbReference type="InterPro" id="IPR006091">
    <property type="entry name" value="Acyl-CoA_Oxase/DH_mid-dom"/>
</dbReference>
<reference evidence="9 10" key="1">
    <citation type="submission" date="2024-09" db="EMBL/GenBank/DDBJ databases">
        <title>Laminarin stimulates single cell rates of sulfate reduction while oxygen inhibits transcriptomic activity in coastal marine sediment.</title>
        <authorList>
            <person name="Lindsay M."/>
            <person name="Orcutt B."/>
            <person name="Emerson D."/>
            <person name="Stepanauskas R."/>
            <person name="D'Angelo T."/>
        </authorList>
    </citation>
    <scope>NUCLEOTIDE SEQUENCE [LARGE SCALE GENOMIC DNA]</scope>
    <source>
        <strain evidence="9">SAG AM-311-K15</strain>
    </source>
</reference>
<protein>
    <submittedName>
        <fullName evidence="9">Acyl-CoA dehydrogenase</fullName>
    </submittedName>
</protein>